<keyword evidence="2" id="KW-0808">Transferase</keyword>
<organism evidence="10 11">
    <name type="scientific">Desulfomonile tiedjei</name>
    <dbReference type="NCBI Taxonomy" id="2358"/>
    <lineage>
        <taxon>Bacteria</taxon>
        <taxon>Pseudomonadati</taxon>
        <taxon>Thermodesulfobacteriota</taxon>
        <taxon>Desulfomonilia</taxon>
        <taxon>Desulfomonilales</taxon>
        <taxon>Desulfomonilaceae</taxon>
        <taxon>Desulfomonile</taxon>
    </lineage>
</organism>
<dbReference type="InterPro" id="IPR017441">
    <property type="entry name" value="Protein_kinase_ATP_BS"/>
</dbReference>
<dbReference type="Pfam" id="PF00069">
    <property type="entry name" value="Pkinase"/>
    <property type="match status" value="1"/>
</dbReference>
<dbReference type="Pfam" id="PF00027">
    <property type="entry name" value="cNMP_binding"/>
    <property type="match status" value="1"/>
</dbReference>
<protein>
    <submittedName>
        <fullName evidence="10">Protein kinase</fullName>
    </submittedName>
</protein>
<evidence type="ECO:0000256" key="6">
    <source>
        <dbReference type="ARBA" id="ARBA00022992"/>
    </source>
</evidence>
<evidence type="ECO:0000256" key="4">
    <source>
        <dbReference type="ARBA" id="ARBA00022777"/>
    </source>
</evidence>
<dbReference type="EMBL" id="JACRDE010000594">
    <property type="protein sequence ID" value="MBI5252315.1"/>
    <property type="molecule type" value="Genomic_DNA"/>
</dbReference>
<dbReference type="CDD" id="cd00038">
    <property type="entry name" value="CAP_ED"/>
    <property type="match status" value="1"/>
</dbReference>
<keyword evidence="4 10" id="KW-0418">Kinase</keyword>
<feature type="binding site" evidence="7">
    <location>
        <position position="45"/>
    </location>
    <ligand>
        <name>ATP</name>
        <dbReference type="ChEBI" id="CHEBI:30616"/>
    </ligand>
</feature>
<comment type="caution">
    <text evidence="10">The sequence shown here is derived from an EMBL/GenBank/DDBJ whole genome shotgun (WGS) entry which is preliminary data.</text>
</comment>
<dbReference type="PROSITE" id="PS50042">
    <property type="entry name" value="CNMP_BINDING_3"/>
    <property type="match status" value="1"/>
</dbReference>
<evidence type="ECO:0000256" key="5">
    <source>
        <dbReference type="ARBA" id="ARBA00022840"/>
    </source>
</evidence>
<dbReference type="GO" id="GO:0004674">
    <property type="term" value="F:protein serine/threonine kinase activity"/>
    <property type="evidence" value="ECO:0007669"/>
    <property type="project" value="TreeGrafter"/>
</dbReference>
<dbReference type="AlphaFoldDB" id="A0A9D6Z5S9"/>
<sequence length="495" mass="55169">MGSEPNASKLKKIKRYDIIRLIGEGGMGRVYLANDKIIRRPVAIKVFNLESLPGSDTPKEKLMRDFFLETQTAGALLHPNIVVMYDVGKKGDLLYMVMEFVYGRTLLEVQRVSPFNIKKAIELIYELALALDYAHSQGVIHRDIKPENVIISAQGVPKLTDFGIARFRKHLKGHRLAIVGSSRFMAPEQVLRREQDHRVDIYQLGVVLFELLTRQSPFKGINSESTLSKICTEIPPPPGRINPEIPEQLDRIVGKCLEKTPAKRYDSAKDLADALGQCLKAGIHAGISPDEELVQGMKKFEMFSLFTDDEIDILIKAGEFVTCAAGQHIIHENETDSNFFVLLEGNVKVVKQSRILTDFLPGAVFGEIGAFARQKRSAGVIAQDDCKLLQINALLFKELDPLLQLKMLHIVLRNIASLVISLDDEIMQLTEGKGGSPALPLVCPLCGFNNKAPIEVCPRCGVIPATYPEPTLVRQKTAANIELTDDDETQEYPRF</sequence>
<dbReference type="PANTHER" id="PTHR43289:SF6">
    <property type="entry name" value="SERINE_THREONINE-PROTEIN KINASE NEKL-3"/>
    <property type="match status" value="1"/>
</dbReference>
<keyword evidence="6" id="KW-0142">cGMP-binding</keyword>
<evidence type="ECO:0000256" key="3">
    <source>
        <dbReference type="ARBA" id="ARBA00022741"/>
    </source>
</evidence>
<gene>
    <name evidence="10" type="ORF">HY912_22705</name>
</gene>
<evidence type="ECO:0000259" key="9">
    <source>
        <dbReference type="PROSITE" id="PS50042"/>
    </source>
</evidence>
<evidence type="ECO:0000256" key="1">
    <source>
        <dbReference type="ARBA" id="ARBA00022535"/>
    </source>
</evidence>
<dbReference type="Gene3D" id="1.10.510.10">
    <property type="entry name" value="Transferase(Phosphotransferase) domain 1"/>
    <property type="match status" value="1"/>
</dbReference>
<dbReference type="InterPro" id="IPR008271">
    <property type="entry name" value="Ser/Thr_kinase_AS"/>
</dbReference>
<dbReference type="Gene3D" id="2.60.120.10">
    <property type="entry name" value="Jelly Rolls"/>
    <property type="match status" value="1"/>
</dbReference>
<evidence type="ECO:0000313" key="10">
    <source>
        <dbReference type="EMBL" id="MBI5252315.1"/>
    </source>
</evidence>
<accession>A0A9D6Z5S9</accession>
<dbReference type="InterPro" id="IPR018490">
    <property type="entry name" value="cNMP-bd_dom_sf"/>
</dbReference>
<dbReference type="PROSITE" id="PS50011">
    <property type="entry name" value="PROTEIN_KINASE_DOM"/>
    <property type="match status" value="1"/>
</dbReference>
<dbReference type="GO" id="GO:0005524">
    <property type="term" value="F:ATP binding"/>
    <property type="evidence" value="ECO:0007669"/>
    <property type="project" value="UniProtKB-UniRule"/>
</dbReference>
<evidence type="ECO:0000256" key="2">
    <source>
        <dbReference type="ARBA" id="ARBA00022679"/>
    </source>
</evidence>
<feature type="domain" description="Cyclic nucleotide-binding" evidence="9">
    <location>
        <begin position="302"/>
        <end position="399"/>
    </location>
</feature>
<dbReference type="Gene3D" id="3.30.200.20">
    <property type="entry name" value="Phosphorylase Kinase, domain 1"/>
    <property type="match status" value="1"/>
</dbReference>
<keyword evidence="3 7" id="KW-0547">Nucleotide-binding</keyword>
<evidence type="ECO:0000259" key="8">
    <source>
        <dbReference type="PROSITE" id="PS50011"/>
    </source>
</evidence>
<name>A0A9D6Z5S9_9BACT</name>
<feature type="domain" description="Protein kinase" evidence="8">
    <location>
        <begin position="16"/>
        <end position="287"/>
    </location>
</feature>
<keyword evidence="5 7" id="KW-0067">ATP-binding</keyword>
<keyword evidence="1" id="KW-0140">cGMP</keyword>
<proteinExistence type="predicted"/>
<reference evidence="10" key="1">
    <citation type="submission" date="2020-07" db="EMBL/GenBank/DDBJ databases">
        <title>Huge and variable diversity of episymbiotic CPR bacteria and DPANN archaea in groundwater ecosystems.</title>
        <authorList>
            <person name="He C.Y."/>
            <person name="Keren R."/>
            <person name="Whittaker M."/>
            <person name="Farag I.F."/>
            <person name="Doudna J."/>
            <person name="Cate J.H.D."/>
            <person name="Banfield J.F."/>
        </authorList>
    </citation>
    <scope>NUCLEOTIDE SEQUENCE</scope>
    <source>
        <strain evidence="10">NC_groundwater_1664_Pr3_B-0.1um_52_9</strain>
    </source>
</reference>
<dbReference type="InterPro" id="IPR011009">
    <property type="entry name" value="Kinase-like_dom_sf"/>
</dbReference>
<dbReference type="GO" id="GO:0030553">
    <property type="term" value="F:cGMP binding"/>
    <property type="evidence" value="ECO:0007669"/>
    <property type="project" value="UniProtKB-KW"/>
</dbReference>
<evidence type="ECO:0000313" key="11">
    <source>
        <dbReference type="Proteomes" id="UP000807825"/>
    </source>
</evidence>
<dbReference type="SMART" id="SM00220">
    <property type="entry name" value="S_TKc"/>
    <property type="match status" value="1"/>
</dbReference>
<dbReference type="SUPFAM" id="SSF56112">
    <property type="entry name" value="Protein kinase-like (PK-like)"/>
    <property type="match status" value="1"/>
</dbReference>
<dbReference type="InterPro" id="IPR014710">
    <property type="entry name" value="RmlC-like_jellyroll"/>
</dbReference>
<dbReference type="PANTHER" id="PTHR43289">
    <property type="entry name" value="MITOGEN-ACTIVATED PROTEIN KINASE KINASE KINASE 20-RELATED"/>
    <property type="match status" value="1"/>
</dbReference>
<dbReference type="SUPFAM" id="SSF51206">
    <property type="entry name" value="cAMP-binding domain-like"/>
    <property type="match status" value="1"/>
</dbReference>
<dbReference type="CDD" id="cd14014">
    <property type="entry name" value="STKc_PknB_like"/>
    <property type="match status" value="1"/>
</dbReference>
<dbReference type="InterPro" id="IPR000719">
    <property type="entry name" value="Prot_kinase_dom"/>
</dbReference>
<dbReference type="Proteomes" id="UP000807825">
    <property type="component" value="Unassembled WGS sequence"/>
</dbReference>
<dbReference type="SMART" id="SM00100">
    <property type="entry name" value="cNMP"/>
    <property type="match status" value="1"/>
</dbReference>
<dbReference type="PROSITE" id="PS00108">
    <property type="entry name" value="PROTEIN_KINASE_ST"/>
    <property type="match status" value="1"/>
</dbReference>
<dbReference type="PROSITE" id="PS00107">
    <property type="entry name" value="PROTEIN_KINASE_ATP"/>
    <property type="match status" value="1"/>
</dbReference>
<evidence type="ECO:0000256" key="7">
    <source>
        <dbReference type="PROSITE-ProRule" id="PRU10141"/>
    </source>
</evidence>
<dbReference type="InterPro" id="IPR000595">
    <property type="entry name" value="cNMP-bd_dom"/>
</dbReference>